<sequence length="301" mass="32733">MLNRRNFLIGSGAAALSAMVIPKAASAFFAGGGKHALGVQLFTLFGKIENDVKGNLKKIADIGYTEIESAFSRLPGYYGMSPKEFAATCKDLGLSWQSHHVLGGALKLPPGAKLPPGFPDHIPNLKEDMQKLVDEAAGGGLSYLVCANIPTGTLDEIKEANEILNKTGEACKKVNIQLCYHNHDMEFKEVEGKIPYTLMLEGTDKNLVKMELDLCWVTKAGVNPVDLFKAHPGRFPLLHVKDLDKERKGPAPVGEGVVDFKDIFAHVKEAGAKHYFVEHDMPPDAFVSLATSYKNLRAMGV</sequence>
<dbReference type="Proteomes" id="UP000321479">
    <property type="component" value="Chromosome"/>
</dbReference>
<reference evidence="2 3" key="1">
    <citation type="journal article" date="2017" name="Curr. Microbiol.">
        <title>Mucilaginibacter ginsenosidivorans sp. nov., Isolated from Soil of Ginseng Field.</title>
        <authorList>
            <person name="Kim M.M."/>
            <person name="Siddiqi M.Z."/>
            <person name="Im W.T."/>
        </authorList>
    </citation>
    <scope>NUCLEOTIDE SEQUENCE [LARGE SCALE GENOMIC DNA]</scope>
    <source>
        <strain evidence="2 3">Gsoil 3017</strain>
    </source>
</reference>
<dbReference type="Pfam" id="PF01261">
    <property type="entry name" value="AP_endonuc_2"/>
    <property type="match status" value="1"/>
</dbReference>
<dbReference type="PANTHER" id="PTHR12110:SF41">
    <property type="entry name" value="INOSOSE DEHYDRATASE"/>
    <property type="match status" value="1"/>
</dbReference>
<dbReference type="OrthoDB" id="9798407at2"/>
<dbReference type="AlphaFoldDB" id="A0A5B8UVW4"/>
<evidence type="ECO:0000313" key="2">
    <source>
        <dbReference type="EMBL" id="QEC63260.1"/>
    </source>
</evidence>
<dbReference type="SUPFAM" id="SSF51658">
    <property type="entry name" value="Xylose isomerase-like"/>
    <property type="match status" value="1"/>
</dbReference>
<dbReference type="KEGG" id="mgin:FRZ54_11950"/>
<evidence type="ECO:0000259" key="1">
    <source>
        <dbReference type="Pfam" id="PF01261"/>
    </source>
</evidence>
<gene>
    <name evidence="2" type="ORF">FRZ54_11950</name>
</gene>
<evidence type="ECO:0000313" key="3">
    <source>
        <dbReference type="Proteomes" id="UP000321479"/>
    </source>
</evidence>
<organism evidence="2 3">
    <name type="scientific">Mucilaginibacter ginsenosidivorans</name>
    <dbReference type="NCBI Taxonomy" id="398053"/>
    <lineage>
        <taxon>Bacteria</taxon>
        <taxon>Pseudomonadati</taxon>
        <taxon>Bacteroidota</taxon>
        <taxon>Sphingobacteriia</taxon>
        <taxon>Sphingobacteriales</taxon>
        <taxon>Sphingobacteriaceae</taxon>
        <taxon>Mucilaginibacter</taxon>
    </lineage>
</organism>
<protein>
    <submittedName>
        <fullName evidence="2">Sugar phosphate isomerase/epimerase</fullName>
    </submittedName>
</protein>
<dbReference type="PANTHER" id="PTHR12110">
    <property type="entry name" value="HYDROXYPYRUVATE ISOMERASE"/>
    <property type="match status" value="1"/>
</dbReference>
<name>A0A5B8UVW4_9SPHI</name>
<dbReference type="InterPro" id="IPR050312">
    <property type="entry name" value="IolE/XylAMocC-like"/>
</dbReference>
<keyword evidence="3" id="KW-1185">Reference proteome</keyword>
<dbReference type="RefSeq" id="WP_147031836.1">
    <property type="nucleotide sequence ID" value="NZ_CP042436.1"/>
</dbReference>
<dbReference type="InterPro" id="IPR013022">
    <property type="entry name" value="Xyl_isomerase-like_TIM-brl"/>
</dbReference>
<dbReference type="InterPro" id="IPR036237">
    <property type="entry name" value="Xyl_isomerase-like_sf"/>
</dbReference>
<accession>A0A5B8UVW4</accession>
<dbReference type="Gene3D" id="3.20.20.150">
    <property type="entry name" value="Divalent-metal-dependent TIM barrel enzymes"/>
    <property type="match status" value="1"/>
</dbReference>
<dbReference type="GO" id="GO:0016853">
    <property type="term" value="F:isomerase activity"/>
    <property type="evidence" value="ECO:0007669"/>
    <property type="project" value="UniProtKB-KW"/>
</dbReference>
<dbReference type="EMBL" id="CP042436">
    <property type="protein sequence ID" value="QEC63260.1"/>
    <property type="molecule type" value="Genomic_DNA"/>
</dbReference>
<proteinExistence type="predicted"/>
<dbReference type="PROSITE" id="PS51318">
    <property type="entry name" value="TAT"/>
    <property type="match status" value="1"/>
</dbReference>
<feature type="domain" description="Xylose isomerase-like TIM barrel" evidence="1">
    <location>
        <begin position="57"/>
        <end position="280"/>
    </location>
</feature>
<dbReference type="InterPro" id="IPR006311">
    <property type="entry name" value="TAT_signal"/>
</dbReference>
<keyword evidence="2" id="KW-0413">Isomerase</keyword>